<dbReference type="PROSITE" id="PS50156">
    <property type="entry name" value="SSD"/>
    <property type="match status" value="2"/>
</dbReference>
<dbReference type="InterPro" id="IPR050545">
    <property type="entry name" value="Mycobact_MmpL"/>
</dbReference>
<dbReference type="InterPro" id="IPR004869">
    <property type="entry name" value="MMPL_dom"/>
</dbReference>
<evidence type="ECO:0000256" key="5">
    <source>
        <dbReference type="ARBA" id="ARBA00023136"/>
    </source>
</evidence>
<proteinExistence type="predicted"/>
<feature type="transmembrane region" description="Helical" evidence="6">
    <location>
        <begin position="264"/>
        <end position="282"/>
    </location>
</feature>
<dbReference type="InterPro" id="IPR000731">
    <property type="entry name" value="SSD"/>
</dbReference>
<dbReference type="Proteomes" id="UP000235116">
    <property type="component" value="Chromosome"/>
</dbReference>
<sequence length="796" mass="88036">MKFDPFMGRDVKPGPIAQVHLFIINHPWVCIFITLAWVAMSGYGMRFMEFNNDSRALFADDNKGMQSLVELEDRFSKDDNVIIIVRPHNGDVFTRDNLKLLQQLTDAAWAIPKTQRVDSLTNFQHTLVDGDELNVLDLVGDVDSLSDEELQHIKRIALAEPNLVKNVVSESGHAASVAVTVITDDRRGQDAPMIMEYVENLRDQIVKEHPNVDIMLSGIVAFKSASRSTTENELSSTSIYSGVAILFCLFIMLRSIVSVIQTMLVIMLSIVIAMGTIVWFGVEITPVMGGAPAIILTLAVADSIHLLISYQHQIRSGANKQQAVYESLRINTQPVFLTSLTTAIGFLFLNSSESPPFADMANMVSIGVMAAWFLSVVFLPAMLVVLPQQTFRGGDHDHRIMDGFADFVVDHRKPVFIVSSTVFLILALLSAKNEFNDVWMEYFDETYEVRRATEFMVNELTGNHRLQFAFPSGESSGIMEPAYMQGLDRFAHWARQQPEVEYVSSFSDTIKRLNRDMNGGDPSFYQIPAQRDLISQYTLMFQMSLPFGLGLENQIDMDQSSVRVNVLLGGVSSNEILAFERRADQWIADNLPSYMQVRGVGFDLLLGELSYQNGQGMLVGTALALVVVSLLLVVALRSVKYGLLSMLPNLFPAIISFGIWALIDGQIGISVSIVACMTLGIVIDNTVHFLSKYTRAKEEGQLSSIEATRYAFKTVGIALVATTLVISANFGMMSFSHYYPNASMGMLTAITVAVALAVNFLFFVPMLLFVDHRDNQGASTTGSAPNAAEFNLEGAG</sequence>
<evidence type="ECO:0000256" key="4">
    <source>
        <dbReference type="ARBA" id="ARBA00022989"/>
    </source>
</evidence>
<dbReference type="PANTHER" id="PTHR33406">
    <property type="entry name" value="MEMBRANE PROTEIN MJ1562-RELATED"/>
    <property type="match status" value="1"/>
</dbReference>
<keyword evidence="3 6" id="KW-0812">Transmembrane</keyword>
<reference evidence="9" key="1">
    <citation type="submission" date="2017-08" db="EMBL/GenBank/DDBJ databases">
        <title>Direct submision.</title>
        <authorList>
            <person name="Kim S.-J."/>
            <person name="Rhee S.-K."/>
        </authorList>
    </citation>
    <scope>NUCLEOTIDE SEQUENCE [LARGE SCALE GENOMIC DNA]</scope>
    <source>
        <strain evidence="9">GI5</strain>
    </source>
</reference>
<feature type="transmembrane region" description="Helical" evidence="6">
    <location>
        <begin position="239"/>
        <end position="257"/>
    </location>
</feature>
<protein>
    <recommendedName>
        <fullName evidence="7">SSD domain-containing protein</fullName>
    </recommendedName>
</protein>
<organism evidence="8 9">
    <name type="scientific">Ketobacter alkanivorans</name>
    <dbReference type="NCBI Taxonomy" id="1917421"/>
    <lineage>
        <taxon>Bacteria</taxon>
        <taxon>Pseudomonadati</taxon>
        <taxon>Pseudomonadota</taxon>
        <taxon>Gammaproteobacteria</taxon>
        <taxon>Pseudomonadales</taxon>
        <taxon>Ketobacteraceae</taxon>
        <taxon>Ketobacter</taxon>
    </lineage>
</organism>
<dbReference type="EMBL" id="CP022684">
    <property type="protein sequence ID" value="AUM12193.1"/>
    <property type="molecule type" value="Genomic_DNA"/>
</dbReference>
<dbReference type="OrthoDB" id="9803781at2"/>
<evidence type="ECO:0000256" key="3">
    <source>
        <dbReference type="ARBA" id="ARBA00022692"/>
    </source>
</evidence>
<feature type="transmembrane region" description="Helical" evidence="6">
    <location>
        <begin position="616"/>
        <end position="636"/>
    </location>
</feature>
<accession>A0A2K9LIV4</accession>
<dbReference type="AlphaFoldDB" id="A0A2K9LIV4"/>
<feature type="transmembrane region" description="Helical" evidence="6">
    <location>
        <begin position="643"/>
        <end position="663"/>
    </location>
</feature>
<evidence type="ECO:0000256" key="1">
    <source>
        <dbReference type="ARBA" id="ARBA00004651"/>
    </source>
</evidence>
<feature type="transmembrane region" description="Helical" evidence="6">
    <location>
        <begin position="288"/>
        <end position="308"/>
    </location>
</feature>
<keyword evidence="4 6" id="KW-1133">Transmembrane helix</keyword>
<name>A0A2K9LIV4_9GAMM</name>
<keyword evidence="9" id="KW-1185">Reference proteome</keyword>
<dbReference type="PANTHER" id="PTHR33406:SF12">
    <property type="entry name" value="BLR2997 PROTEIN"/>
    <property type="match status" value="1"/>
</dbReference>
<feature type="transmembrane region" description="Helical" evidence="6">
    <location>
        <begin position="710"/>
        <end position="732"/>
    </location>
</feature>
<feature type="transmembrane region" description="Helical" evidence="6">
    <location>
        <begin position="669"/>
        <end position="690"/>
    </location>
</feature>
<feature type="transmembrane region" description="Helical" evidence="6">
    <location>
        <begin position="361"/>
        <end position="386"/>
    </location>
</feature>
<gene>
    <name evidence="8" type="ORF">Kalk_07120</name>
</gene>
<evidence type="ECO:0000256" key="2">
    <source>
        <dbReference type="ARBA" id="ARBA00022475"/>
    </source>
</evidence>
<feature type="domain" description="SSD" evidence="7">
    <location>
        <begin position="619"/>
        <end position="769"/>
    </location>
</feature>
<dbReference type="GO" id="GO:0005886">
    <property type="term" value="C:plasma membrane"/>
    <property type="evidence" value="ECO:0007669"/>
    <property type="project" value="UniProtKB-SubCell"/>
</dbReference>
<feature type="transmembrane region" description="Helical" evidence="6">
    <location>
        <begin position="414"/>
        <end position="431"/>
    </location>
</feature>
<comment type="subcellular location">
    <subcellularLocation>
        <location evidence="1">Cell membrane</location>
        <topology evidence="1">Multi-pass membrane protein</topology>
    </subcellularLocation>
</comment>
<evidence type="ECO:0000313" key="8">
    <source>
        <dbReference type="EMBL" id="AUM12193.1"/>
    </source>
</evidence>
<keyword evidence="5 6" id="KW-0472">Membrane</keyword>
<evidence type="ECO:0000259" key="7">
    <source>
        <dbReference type="PROSITE" id="PS50156"/>
    </source>
</evidence>
<feature type="transmembrane region" description="Helical" evidence="6">
    <location>
        <begin position="21"/>
        <end position="45"/>
    </location>
</feature>
<dbReference type="SUPFAM" id="SSF82866">
    <property type="entry name" value="Multidrug efflux transporter AcrB transmembrane domain"/>
    <property type="match status" value="2"/>
</dbReference>
<dbReference type="Gene3D" id="1.20.1640.10">
    <property type="entry name" value="Multidrug efflux transporter AcrB transmembrane domain"/>
    <property type="match status" value="2"/>
</dbReference>
<evidence type="ECO:0000256" key="6">
    <source>
        <dbReference type="SAM" id="Phobius"/>
    </source>
</evidence>
<evidence type="ECO:0000313" key="9">
    <source>
        <dbReference type="Proteomes" id="UP000235116"/>
    </source>
</evidence>
<dbReference type="Pfam" id="PF03176">
    <property type="entry name" value="MMPL"/>
    <property type="match status" value="2"/>
</dbReference>
<keyword evidence="2" id="KW-1003">Cell membrane</keyword>
<feature type="domain" description="SSD" evidence="7">
    <location>
        <begin position="260"/>
        <end position="385"/>
    </location>
</feature>
<feature type="transmembrane region" description="Helical" evidence="6">
    <location>
        <begin position="328"/>
        <end position="349"/>
    </location>
</feature>
<feature type="transmembrane region" description="Helical" evidence="6">
    <location>
        <begin position="744"/>
        <end position="770"/>
    </location>
</feature>
<dbReference type="KEGG" id="kak:Kalk_07120"/>
<dbReference type="RefSeq" id="WP_101893529.1">
    <property type="nucleotide sequence ID" value="NZ_CP022684.1"/>
</dbReference>